<dbReference type="InterPro" id="IPR020602">
    <property type="entry name" value="GTP_CycHdrlase_I_dom"/>
</dbReference>
<dbReference type="PANTHER" id="PTHR11109:SF7">
    <property type="entry name" value="GTP CYCLOHYDROLASE 1"/>
    <property type="match status" value="1"/>
</dbReference>
<keyword evidence="6" id="KW-0342">GTP-binding</keyword>
<dbReference type="Gene3D" id="3.30.1130.10">
    <property type="match status" value="1"/>
</dbReference>
<dbReference type="AlphaFoldDB" id="A0A4V5UWE2"/>
<evidence type="ECO:0000256" key="2">
    <source>
        <dbReference type="ARBA" id="ARBA00005080"/>
    </source>
</evidence>
<dbReference type="PROSITE" id="PS00860">
    <property type="entry name" value="GTP_CYCLOHYDROL_1_2"/>
    <property type="match status" value="1"/>
</dbReference>
<dbReference type="Gene3D" id="1.10.286.10">
    <property type="match status" value="1"/>
</dbReference>
<sequence length="217" mass="24872">MINGKLTVDVMDDKRASTCFDIAIHDDVFELTKEEKIRRISLHFKQIMLALGLNLHDDSLRDTPNRVARMYVEEIFSGLDPLNKPDITLFNNNYRYNGMLIEKNISLYSYCEHHFVPIAGKAHVAYIPNGKVIGLSKINRVVQYYSKRPQVQERLTRQIGDALKDILGTEDVAVMIDAIHYCVASRGIEDTNSSTITTHYSGKFLNSDERREFLSML</sequence>
<dbReference type="GO" id="GO:0046654">
    <property type="term" value="P:tetrahydrofolate biosynthetic process"/>
    <property type="evidence" value="ECO:0007669"/>
    <property type="project" value="UniProtKB-UniRule"/>
</dbReference>
<accession>A0A4V5UWE2</accession>
<dbReference type="NCBIfam" id="NF006826">
    <property type="entry name" value="PRK09347.1-3"/>
    <property type="match status" value="1"/>
</dbReference>
<dbReference type="GO" id="GO:0003934">
    <property type="term" value="F:GTP cyclohydrolase I activity"/>
    <property type="evidence" value="ECO:0007669"/>
    <property type="project" value="UniProtKB-UniRule"/>
</dbReference>
<keyword evidence="6" id="KW-0479">Metal-binding</keyword>
<dbReference type="RefSeq" id="WP_137260602.1">
    <property type="nucleotide sequence ID" value="NZ_SZQL01000002.1"/>
</dbReference>
<comment type="caution">
    <text evidence="8">The sequence shown here is derived from an EMBL/GenBank/DDBJ whole genome shotgun (WGS) entry which is preliminary data.</text>
</comment>
<dbReference type="InterPro" id="IPR043133">
    <property type="entry name" value="GTP-CH-I_C/QueF"/>
</dbReference>
<evidence type="ECO:0000256" key="1">
    <source>
        <dbReference type="ARBA" id="ARBA00001052"/>
    </source>
</evidence>
<dbReference type="SUPFAM" id="SSF55620">
    <property type="entry name" value="Tetrahydrobiopterin biosynthesis enzymes-like"/>
    <property type="match status" value="1"/>
</dbReference>
<dbReference type="InterPro" id="IPR001474">
    <property type="entry name" value="GTP_CycHdrlase_I"/>
</dbReference>
<proteinExistence type="inferred from homology"/>
<dbReference type="HAMAP" id="MF_00223">
    <property type="entry name" value="FolE"/>
    <property type="match status" value="1"/>
</dbReference>
<keyword evidence="9" id="KW-1185">Reference proteome</keyword>
<name>A0A4V5UWE2_9BACT</name>
<keyword evidence="6" id="KW-0547">Nucleotide-binding</keyword>
<dbReference type="PANTHER" id="PTHR11109">
    <property type="entry name" value="GTP CYCLOHYDROLASE I"/>
    <property type="match status" value="1"/>
</dbReference>
<dbReference type="Proteomes" id="UP000305848">
    <property type="component" value="Unassembled WGS sequence"/>
</dbReference>
<dbReference type="NCBIfam" id="TIGR00063">
    <property type="entry name" value="folE"/>
    <property type="match status" value="1"/>
</dbReference>
<dbReference type="UniPathway" id="UPA00848">
    <property type="reaction ID" value="UER00151"/>
</dbReference>
<comment type="catalytic activity">
    <reaction evidence="1 6">
        <text>GTP + H2O = 7,8-dihydroneopterin 3'-triphosphate + formate + H(+)</text>
        <dbReference type="Rhea" id="RHEA:17473"/>
        <dbReference type="ChEBI" id="CHEBI:15377"/>
        <dbReference type="ChEBI" id="CHEBI:15378"/>
        <dbReference type="ChEBI" id="CHEBI:15740"/>
        <dbReference type="ChEBI" id="CHEBI:37565"/>
        <dbReference type="ChEBI" id="CHEBI:58462"/>
        <dbReference type="EC" id="3.5.4.16"/>
    </reaction>
</comment>
<dbReference type="OrthoDB" id="9801207at2"/>
<gene>
    <name evidence="6 8" type="primary">folE</name>
    <name evidence="8" type="ORF">FC093_04815</name>
</gene>
<feature type="binding site" evidence="6">
    <location>
        <position position="111"/>
    </location>
    <ligand>
        <name>Zn(2+)</name>
        <dbReference type="ChEBI" id="CHEBI:29105"/>
    </ligand>
</feature>
<evidence type="ECO:0000259" key="7">
    <source>
        <dbReference type="Pfam" id="PF01227"/>
    </source>
</evidence>
<dbReference type="Pfam" id="PF01227">
    <property type="entry name" value="GTP_cyclohydroI"/>
    <property type="match status" value="1"/>
</dbReference>
<dbReference type="NCBIfam" id="NF006825">
    <property type="entry name" value="PRK09347.1-2"/>
    <property type="match status" value="1"/>
</dbReference>
<keyword evidence="6" id="KW-0862">Zinc</keyword>
<dbReference type="EMBL" id="SZQL01000002">
    <property type="protein sequence ID" value="TKK71003.1"/>
    <property type="molecule type" value="Genomic_DNA"/>
</dbReference>
<evidence type="ECO:0000256" key="6">
    <source>
        <dbReference type="HAMAP-Rule" id="MF_00223"/>
    </source>
</evidence>
<evidence type="ECO:0000256" key="4">
    <source>
        <dbReference type="ARBA" id="ARBA00022563"/>
    </source>
</evidence>
<dbReference type="NCBIfam" id="NF006824">
    <property type="entry name" value="PRK09347.1-1"/>
    <property type="match status" value="1"/>
</dbReference>
<feature type="binding site" evidence="6">
    <location>
        <position position="182"/>
    </location>
    <ligand>
        <name>Zn(2+)</name>
        <dbReference type="ChEBI" id="CHEBI:29105"/>
    </ligand>
</feature>
<evidence type="ECO:0000256" key="5">
    <source>
        <dbReference type="ARBA" id="ARBA00022801"/>
    </source>
</evidence>
<protein>
    <recommendedName>
        <fullName evidence="6">GTP cyclohydrolase 1</fullName>
        <ecNumber evidence="6">3.5.4.16</ecNumber>
    </recommendedName>
    <alternativeName>
        <fullName evidence="6">GTP cyclohydrolase I</fullName>
        <shortName evidence="6">GTP-CH-I</shortName>
    </alternativeName>
</protein>
<dbReference type="GO" id="GO:0005525">
    <property type="term" value="F:GTP binding"/>
    <property type="evidence" value="ECO:0007669"/>
    <property type="project" value="UniProtKB-KW"/>
</dbReference>
<comment type="subunit">
    <text evidence="6">Homopolymer.</text>
</comment>
<dbReference type="GO" id="GO:0006730">
    <property type="term" value="P:one-carbon metabolic process"/>
    <property type="evidence" value="ECO:0007669"/>
    <property type="project" value="UniProtKB-UniRule"/>
</dbReference>
<dbReference type="GO" id="GO:0005737">
    <property type="term" value="C:cytoplasm"/>
    <property type="evidence" value="ECO:0007669"/>
    <property type="project" value="TreeGrafter"/>
</dbReference>
<dbReference type="GO" id="GO:0008270">
    <property type="term" value="F:zinc ion binding"/>
    <property type="evidence" value="ECO:0007669"/>
    <property type="project" value="UniProtKB-UniRule"/>
</dbReference>
<feature type="binding site" evidence="6">
    <location>
        <position position="114"/>
    </location>
    <ligand>
        <name>Zn(2+)</name>
        <dbReference type="ChEBI" id="CHEBI:29105"/>
    </ligand>
</feature>
<keyword evidence="5 6" id="KW-0378">Hydrolase</keyword>
<dbReference type="GO" id="GO:0006729">
    <property type="term" value="P:tetrahydrobiopterin biosynthetic process"/>
    <property type="evidence" value="ECO:0007669"/>
    <property type="project" value="TreeGrafter"/>
</dbReference>
<dbReference type="EC" id="3.5.4.16" evidence="6"/>
<dbReference type="InterPro" id="IPR018234">
    <property type="entry name" value="GTP_CycHdrlase_I_CS"/>
</dbReference>
<comment type="pathway">
    <text evidence="2 6">Cofactor biosynthesis; 7,8-dihydroneopterin triphosphate biosynthesis; 7,8-dihydroneopterin triphosphate from GTP: step 1/1.</text>
</comment>
<feature type="domain" description="GTP cyclohydrolase I" evidence="7">
    <location>
        <begin position="43"/>
        <end position="216"/>
    </location>
</feature>
<dbReference type="InterPro" id="IPR043134">
    <property type="entry name" value="GTP-CH-I_N"/>
</dbReference>
<keyword evidence="4 6" id="KW-0554">One-carbon metabolism</keyword>
<dbReference type="FunFam" id="3.30.1130.10:FF:000001">
    <property type="entry name" value="GTP cyclohydrolase 1"/>
    <property type="match status" value="1"/>
</dbReference>
<reference evidence="8 9" key="1">
    <citation type="submission" date="2019-05" db="EMBL/GenBank/DDBJ databases">
        <title>Panacibacter sp. strain 17mud1-8 Genome sequencing and assembly.</title>
        <authorList>
            <person name="Chhetri G."/>
        </authorList>
    </citation>
    <scope>NUCLEOTIDE SEQUENCE [LARGE SCALE GENOMIC DNA]</scope>
    <source>
        <strain evidence="8 9">17mud1-8</strain>
    </source>
</reference>
<comment type="similarity">
    <text evidence="3 6">Belongs to the GTP cyclohydrolase I family.</text>
</comment>
<organism evidence="8 9">
    <name type="scientific">Ilyomonas limi</name>
    <dbReference type="NCBI Taxonomy" id="2575867"/>
    <lineage>
        <taxon>Bacteria</taxon>
        <taxon>Pseudomonadati</taxon>
        <taxon>Bacteroidota</taxon>
        <taxon>Chitinophagia</taxon>
        <taxon>Chitinophagales</taxon>
        <taxon>Chitinophagaceae</taxon>
        <taxon>Ilyomonas</taxon>
    </lineage>
</organism>
<evidence type="ECO:0000313" key="9">
    <source>
        <dbReference type="Proteomes" id="UP000305848"/>
    </source>
</evidence>
<evidence type="ECO:0000313" key="8">
    <source>
        <dbReference type="EMBL" id="TKK71003.1"/>
    </source>
</evidence>
<evidence type="ECO:0000256" key="3">
    <source>
        <dbReference type="ARBA" id="ARBA00008085"/>
    </source>
</evidence>
<dbReference type="PROSITE" id="PS00859">
    <property type="entry name" value="GTP_CYCLOHYDROL_1_1"/>
    <property type="match status" value="1"/>
</dbReference>